<reference evidence="6" key="1">
    <citation type="submission" date="2019-02" db="EMBL/GenBank/DDBJ databases">
        <authorList>
            <person name="Li S.-H."/>
        </authorList>
    </citation>
    <scope>NUCLEOTIDE SEQUENCE</scope>
    <source>
        <strain evidence="6">IMCC11814</strain>
    </source>
</reference>
<accession>A0ABT3TBC9</accession>
<name>A0ABT3TBC9_9GAMM</name>
<dbReference type="Gene3D" id="3.40.228.10">
    <property type="entry name" value="Dimethylsulfoxide Reductase, domain 2"/>
    <property type="match status" value="1"/>
</dbReference>
<feature type="domain" description="4Fe-4S Mo/W bis-MGD-type" evidence="5">
    <location>
        <begin position="122"/>
        <end position="183"/>
    </location>
</feature>
<dbReference type="Gene3D" id="2.40.40.20">
    <property type="match status" value="1"/>
</dbReference>
<proteinExistence type="inferred from homology"/>
<organism evidence="6 7">
    <name type="scientific">Candidatus Marimicrobium litorale</name>
    <dbReference type="NCBI Taxonomy" id="2518991"/>
    <lineage>
        <taxon>Bacteria</taxon>
        <taxon>Pseudomonadati</taxon>
        <taxon>Pseudomonadota</taxon>
        <taxon>Gammaproteobacteria</taxon>
        <taxon>Cellvibrionales</taxon>
        <taxon>Halieaceae</taxon>
        <taxon>Marimicrobium</taxon>
    </lineage>
</organism>
<evidence type="ECO:0000259" key="5">
    <source>
        <dbReference type="PROSITE" id="PS51669"/>
    </source>
</evidence>
<comment type="similarity">
    <text evidence="1">Belongs to the prokaryotic molybdopterin-containing oxidoreductase family.</text>
</comment>
<keyword evidence="3" id="KW-0408">Iron</keyword>
<sequence length="848" mass="93622">MPKNGSSEFMPWRKSIRTSERSGSVFRGDLYRLQAMKRVPESYYFMPTGLKPSQGAPRNATTLQPANRLLSGPSELVHHRAMSVGKLGSRRDTCISSSGLGLFVFVCSRQLILIELTDTMTSSIKKTYCRVCEASCGLAVEVKEDSQGNETIRRIKPDDEHPISKGYACIKGTTLGGIHHDPDRVNYPMKRIDGVFQKITWEQAIQEIAERASAIKIRHGANALGHYSGNPSHANFKNILCTADFIKILGSRNSYASHSIDLNNKFQVASDMYGVDIVHPIPDFEHTQFFMCIGANPVVSQMSVISVINPLEKMRSIEARGGKVIIVDPRRSETASKVGEHLFIQPGTDAFLLLAMLAVLHFELDFSTSERDEFADGARELLAAAEQWTPERVAPITGIAPENIRRIADQYHKADGAALYMSTGVNMGPFGSIAYWVLQGINYLSGNLDKRGGLLIPEGVLDWLGLAQQIIVNDPDIVTAEHGWQQVAGCFPITALPDEILSAQPDHIRALFISAGNPIHSTPHSDWPEAMERLELCVSVDIYINETAERYADYVLPATDMLERSDFPLSHLPLQSEPYAQYSAAVLRPKFERREEWRIFGDLLLAIGAPFVSTKPLLVLSRVNTLLKRLPGNSLLTPDHLLKLLLALGGKASLNQLRTTPEGIKLPPHKPGSFLKKRLKRRINLAPSRVLDDLPRLTAYAETLEHGRSAKSDSSLVLIGRRSRKSHNSWMHNNDEIKQPDSNYVYIHPDDAATRQLSEGDRAKLSNGDNFIVLPVSITTDLMKGVIAASHGWGHQDSKNRNSSKLSGENVNKVIPGGSAHMEPVSGQAIMLAHSVEVVKFSGAPASR</sequence>
<dbReference type="InterPro" id="IPR006963">
    <property type="entry name" value="Mopterin_OxRdtase_4Fe-4S_dom"/>
</dbReference>
<evidence type="ECO:0000256" key="1">
    <source>
        <dbReference type="ARBA" id="ARBA00010312"/>
    </source>
</evidence>
<dbReference type="InterPro" id="IPR050612">
    <property type="entry name" value="Prok_Mopterin_Oxidored"/>
</dbReference>
<comment type="caution">
    <text evidence="6">The sequence shown here is derived from an EMBL/GenBank/DDBJ whole genome shotgun (WGS) entry which is preliminary data.</text>
</comment>
<dbReference type="PANTHER" id="PTHR43742:SF6">
    <property type="entry name" value="OXIDOREDUCTASE YYAE-RELATED"/>
    <property type="match status" value="1"/>
</dbReference>
<keyword evidence="2" id="KW-0479">Metal-binding</keyword>
<keyword evidence="4" id="KW-0411">Iron-sulfur</keyword>
<dbReference type="Gene3D" id="3.40.50.740">
    <property type="match status" value="1"/>
</dbReference>
<dbReference type="Pfam" id="PF01568">
    <property type="entry name" value="Molydop_binding"/>
    <property type="match status" value="1"/>
</dbReference>
<dbReference type="Gene3D" id="2.20.25.90">
    <property type="entry name" value="ADC-like domains"/>
    <property type="match status" value="1"/>
</dbReference>
<evidence type="ECO:0000313" key="7">
    <source>
        <dbReference type="Proteomes" id="UP001143304"/>
    </source>
</evidence>
<dbReference type="InterPro" id="IPR009010">
    <property type="entry name" value="Asp_de-COase-like_dom_sf"/>
</dbReference>
<evidence type="ECO:0000256" key="3">
    <source>
        <dbReference type="ARBA" id="ARBA00023004"/>
    </source>
</evidence>
<dbReference type="Pfam" id="PF04879">
    <property type="entry name" value="Molybdop_Fe4S4"/>
    <property type="match status" value="1"/>
</dbReference>
<dbReference type="InterPro" id="IPR006656">
    <property type="entry name" value="Mopterin_OxRdtase"/>
</dbReference>
<dbReference type="SUPFAM" id="SSF50692">
    <property type="entry name" value="ADC-like"/>
    <property type="match status" value="1"/>
</dbReference>
<gene>
    <name evidence="6" type="ORF">EYC82_15460</name>
</gene>
<dbReference type="Pfam" id="PF00384">
    <property type="entry name" value="Molybdopterin"/>
    <property type="match status" value="1"/>
</dbReference>
<dbReference type="SMART" id="SM00926">
    <property type="entry name" value="Molybdop_Fe4S4"/>
    <property type="match status" value="1"/>
</dbReference>
<dbReference type="EMBL" id="SHNO01000001">
    <property type="protein sequence ID" value="MCX2978764.1"/>
    <property type="molecule type" value="Genomic_DNA"/>
</dbReference>
<dbReference type="InterPro" id="IPR006657">
    <property type="entry name" value="MoPterin_dinucl-bd_dom"/>
</dbReference>
<protein>
    <recommendedName>
        <fullName evidence="5">4Fe-4S Mo/W bis-MGD-type domain-containing protein</fullName>
    </recommendedName>
</protein>
<dbReference type="PANTHER" id="PTHR43742">
    <property type="entry name" value="TRIMETHYLAMINE-N-OXIDE REDUCTASE"/>
    <property type="match status" value="1"/>
</dbReference>
<evidence type="ECO:0000256" key="2">
    <source>
        <dbReference type="ARBA" id="ARBA00022723"/>
    </source>
</evidence>
<dbReference type="SUPFAM" id="SSF53706">
    <property type="entry name" value="Formate dehydrogenase/DMSO reductase, domains 1-3"/>
    <property type="match status" value="1"/>
</dbReference>
<dbReference type="PROSITE" id="PS51669">
    <property type="entry name" value="4FE4S_MOW_BIS_MGD"/>
    <property type="match status" value="1"/>
</dbReference>
<evidence type="ECO:0000313" key="6">
    <source>
        <dbReference type="EMBL" id="MCX2978764.1"/>
    </source>
</evidence>
<dbReference type="Proteomes" id="UP001143304">
    <property type="component" value="Unassembled WGS sequence"/>
</dbReference>
<evidence type="ECO:0000256" key="4">
    <source>
        <dbReference type="ARBA" id="ARBA00023014"/>
    </source>
</evidence>
<keyword evidence="7" id="KW-1185">Reference proteome</keyword>